<comment type="caution">
    <text evidence="4">The sequence shown here is derived from an EMBL/GenBank/DDBJ whole genome shotgun (WGS) entry which is preliminary data.</text>
</comment>
<evidence type="ECO:0000256" key="2">
    <source>
        <dbReference type="SAM" id="SignalP"/>
    </source>
</evidence>
<dbReference type="InterPro" id="IPR056139">
    <property type="entry name" value="DUF7722"/>
</dbReference>
<accession>A0AAV5JGB8</accession>
<gene>
    <name evidence="4" type="ORF">SLEP1_g24645</name>
</gene>
<dbReference type="PANTHER" id="PTHR33513:SF21">
    <property type="entry name" value="JMJN DOMAIN-CONTAINING PROTEIN"/>
    <property type="match status" value="1"/>
</dbReference>
<feature type="chain" id="PRO_5043618820" description="DUF7722 domain-containing protein" evidence="2">
    <location>
        <begin position="19"/>
        <end position="279"/>
    </location>
</feature>
<dbReference type="PANTHER" id="PTHR33513">
    <property type="entry name" value="OS06G0523300 PROTEIN"/>
    <property type="match status" value="1"/>
</dbReference>
<feature type="compositionally biased region" description="Acidic residues" evidence="1">
    <location>
        <begin position="206"/>
        <end position="221"/>
    </location>
</feature>
<feature type="region of interest" description="Disordered" evidence="1">
    <location>
        <begin position="198"/>
        <end position="251"/>
    </location>
</feature>
<organism evidence="4 5">
    <name type="scientific">Rubroshorea leprosula</name>
    <dbReference type="NCBI Taxonomy" id="152421"/>
    <lineage>
        <taxon>Eukaryota</taxon>
        <taxon>Viridiplantae</taxon>
        <taxon>Streptophyta</taxon>
        <taxon>Embryophyta</taxon>
        <taxon>Tracheophyta</taxon>
        <taxon>Spermatophyta</taxon>
        <taxon>Magnoliopsida</taxon>
        <taxon>eudicotyledons</taxon>
        <taxon>Gunneridae</taxon>
        <taxon>Pentapetalae</taxon>
        <taxon>rosids</taxon>
        <taxon>malvids</taxon>
        <taxon>Malvales</taxon>
        <taxon>Dipterocarpaceae</taxon>
        <taxon>Rubroshorea</taxon>
    </lineage>
</organism>
<protein>
    <recommendedName>
        <fullName evidence="3">DUF7722 domain-containing protein</fullName>
    </recommendedName>
</protein>
<evidence type="ECO:0000256" key="1">
    <source>
        <dbReference type="SAM" id="MobiDB-lite"/>
    </source>
</evidence>
<dbReference type="AlphaFoldDB" id="A0AAV5JGB8"/>
<feature type="signal peptide" evidence="2">
    <location>
        <begin position="1"/>
        <end position="18"/>
    </location>
</feature>
<sequence length="279" mass="31353">MLIRLSLKGVFLPYLCLQLEFYNNCTFQIPIGHELQHCSLVSVYVHLNPIASFNGHGDISKSSKVSDSMDAYPSGFQMPLHYLRCTKGDYERIEGWKVDLLLRQYVLNFKGTLDEKRAFAMGAFLWPDYKIITASGEVEVYIDHNDMGPNSVEKLLGDAHGVGEVYNGSINGVDIGNITQDIFENLDQGEKTVTADEYSRDFEEEHSNDEEGDESDVDEEYMASPVGSDREDEEYVTPAVEENRMCRNPAKPGAKMVSQLYRAGSPDNLATRALCLTKH</sequence>
<feature type="domain" description="DUF7722" evidence="3">
    <location>
        <begin position="82"/>
        <end position="127"/>
    </location>
</feature>
<evidence type="ECO:0000259" key="3">
    <source>
        <dbReference type="Pfam" id="PF24847"/>
    </source>
</evidence>
<evidence type="ECO:0000313" key="5">
    <source>
        <dbReference type="Proteomes" id="UP001054252"/>
    </source>
</evidence>
<proteinExistence type="predicted"/>
<keyword evidence="5" id="KW-1185">Reference proteome</keyword>
<keyword evidence="2" id="KW-0732">Signal</keyword>
<dbReference type="EMBL" id="BPVZ01000039">
    <property type="protein sequence ID" value="GKV13658.1"/>
    <property type="molecule type" value="Genomic_DNA"/>
</dbReference>
<reference evidence="4 5" key="1">
    <citation type="journal article" date="2021" name="Commun. Biol.">
        <title>The genome of Shorea leprosula (Dipterocarpaceae) highlights the ecological relevance of drought in aseasonal tropical rainforests.</title>
        <authorList>
            <person name="Ng K.K.S."/>
            <person name="Kobayashi M.J."/>
            <person name="Fawcett J.A."/>
            <person name="Hatakeyama M."/>
            <person name="Paape T."/>
            <person name="Ng C.H."/>
            <person name="Ang C.C."/>
            <person name="Tnah L.H."/>
            <person name="Lee C.T."/>
            <person name="Nishiyama T."/>
            <person name="Sese J."/>
            <person name="O'Brien M.J."/>
            <person name="Copetti D."/>
            <person name="Mohd Noor M.I."/>
            <person name="Ong R.C."/>
            <person name="Putra M."/>
            <person name="Sireger I.Z."/>
            <person name="Indrioko S."/>
            <person name="Kosugi Y."/>
            <person name="Izuno A."/>
            <person name="Isagi Y."/>
            <person name="Lee S.L."/>
            <person name="Shimizu K.K."/>
        </authorList>
    </citation>
    <scope>NUCLEOTIDE SEQUENCE [LARGE SCALE GENOMIC DNA]</scope>
    <source>
        <strain evidence="4">214</strain>
    </source>
</reference>
<dbReference type="Pfam" id="PF24847">
    <property type="entry name" value="DUF7722"/>
    <property type="match status" value="1"/>
</dbReference>
<evidence type="ECO:0000313" key="4">
    <source>
        <dbReference type="EMBL" id="GKV13658.1"/>
    </source>
</evidence>
<dbReference type="Proteomes" id="UP001054252">
    <property type="component" value="Unassembled WGS sequence"/>
</dbReference>
<name>A0AAV5JGB8_9ROSI</name>